<reference evidence="13" key="1">
    <citation type="submission" date="2017-03" db="EMBL/GenBank/DDBJ databases">
        <authorList>
            <person name="Afonso C.L."/>
            <person name="Miller P.J."/>
            <person name="Scott M.A."/>
            <person name="Spackman E."/>
            <person name="Goraichik I."/>
            <person name="Dimitrov K.M."/>
            <person name="Suarez D.L."/>
            <person name="Swayne D.E."/>
        </authorList>
    </citation>
    <scope>NUCLEOTIDE SEQUENCE</scope>
</reference>
<dbReference type="GO" id="GO:0034605">
    <property type="term" value="P:cellular response to heat"/>
    <property type="evidence" value="ECO:0007669"/>
    <property type="project" value="TreeGrafter"/>
</dbReference>
<accession>A0A2P1END7</accession>
<keyword evidence="5" id="KW-0346">Stress response</keyword>
<evidence type="ECO:0000256" key="8">
    <source>
        <dbReference type="ARBA" id="ARBA00023242"/>
    </source>
</evidence>
<dbReference type="FunFam" id="1.10.10.10:FF:000057">
    <property type="entry name" value="Heat shock transcription factor 1"/>
    <property type="match status" value="1"/>
</dbReference>
<dbReference type="Pfam" id="PF00447">
    <property type="entry name" value="HSF_DNA-bind"/>
    <property type="match status" value="1"/>
</dbReference>
<protein>
    <recommendedName>
        <fullName evidence="10">Heat stress transcription factor</fullName>
    </recommendedName>
</protein>
<dbReference type="SMART" id="SM00415">
    <property type="entry name" value="HSF"/>
    <property type="match status" value="1"/>
</dbReference>
<comment type="subcellular location">
    <subcellularLocation>
        <location evidence="1">Nucleus</location>
    </subcellularLocation>
</comment>
<dbReference type="Gene3D" id="1.10.10.10">
    <property type="entry name" value="Winged helix-like DNA-binding domain superfamily/Winged helix DNA-binding domain"/>
    <property type="match status" value="1"/>
</dbReference>
<organism evidence="13">
    <name type="scientific">Diospyros kaki</name>
    <name type="common">Kaki persimmon</name>
    <name type="synonym">Diospyros chinensis</name>
    <dbReference type="NCBI Taxonomy" id="35925"/>
    <lineage>
        <taxon>Eukaryota</taxon>
        <taxon>Viridiplantae</taxon>
        <taxon>Streptophyta</taxon>
        <taxon>Embryophyta</taxon>
        <taxon>Tracheophyta</taxon>
        <taxon>Spermatophyta</taxon>
        <taxon>Magnoliopsida</taxon>
        <taxon>eudicotyledons</taxon>
        <taxon>Gunneridae</taxon>
        <taxon>Pentapetalae</taxon>
        <taxon>asterids</taxon>
        <taxon>Ericales</taxon>
        <taxon>Ebenaceae</taxon>
        <taxon>Diospyros</taxon>
    </lineage>
</organism>
<evidence type="ECO:0000256" key="2">
    <source>
        <dbReference type="ARBA" id="ARBA00006403"/>
    </source>
</evidence>
<evidence type="ECO:0000256" key="5">
    <source>
        <dbReference type="ARBA" id="ARBA00023016"/>
    </source>
</evidence>
<dbReference type="InterPro" id="IPR000232">
    <property type="entry name" value="HSF_DNA-bd"/>
</dbReference>
<evidence type="ECO:0000259" key="12">
    <source>
        <dbReference type="SMART" id="SM00415"/>
    </source>
</evidence>
<dbReference type="AlphaFoldDB" id="A0A2P1END7"/>
<evidence type="ECO:0000256" key="9">
    <source>
        <dbReference type="ARBA" id="ARBA00055747"/>
    </source>
</evidence>
<comment type="similarity">
    <text evidence="2 11">Belongs to the HSF family.</text>
</comment>
<keyword evidence="6" id="KW-0238">DNA-binding</keyword>
<keyword evidence="7" id="KW-0804">Transcription</keyword>
<evidence type="ECO:0000256" key="11">
    <source>
        <dbReference type="RuleBase" id="RU004020"/>
    </source>
</evidence>
<evidence type="ECO:0000256" key="7">
    <source>
        <dbReference type="ARBA" id="ARBA00023163"/>
    </source>
</evidence>
<dbReference type="GO" id="GO:0005634">
    <property type="term" value="C:nucleus"/>
    <property type="evidence" value="ECO:0007669"/>
    <property type="project" value="UniProtKB-SubCell"/>
</dbReference>
<evidence type="ECO:0000256" key="1">
    <source>
        <dbReference type="ARBA" id="ARBA00004123"/>
    </source>
</evidence>
<name>A0A2P1END7_DIOKA</name>
<evidence type="ECO:0000256" key="10">
    <source>
        <dbReference type="ARBA" id="ARBA00081483"/>
    </source>
</evidence>
<feature type="domain" description="HSF-type DNA-binding" evidence="12">
    <location>
        <begin position="37"/>
        <end position="130"/>
    </location>
</feature>
<dbReference type="GO" id="GO:0000978">
    <property type="term" value="F:RNA polymerase II cis-regulatory region sequence-specific DNA binding"/>
    <property type="evidence" value="ECO:0007669"/>
    <property type="project" value="TreeGrafter"/>
</dbReference>
<dbReference type="EMBL" id="KY849619">
    <property type="protein sequence ID" value="AVL95382.1"/>
    <property type="molecule type" value="mRNA"/>
</dbReference>
<dbReference type="GO" id="GO:0003700">
    <property type="term" value="F:DNA-binding transcription factor activity"/>
    <property type="evidence" value="ECO:0007669"/>
    <property type="project" value="InterPro"/>
</dbReference>
<sequence length="252" mass="29235">MNISPGFVKEEFQGFSSSYNDGDPCMAPQPREGLLDSFPPFLTKTYDLVDDLNTDHVISWSNGDNNFVVWDPRSFAMNLLPRFFKHSNFSSFVRQLNTYGFGKVDPDRWEFVNENFLRGQKHLLRNIKKGKTNSNSHQSSLQVLGVHPRLDERGAFGLVSEVDILRRDKHALMAELASLREQQQSTRACLKIMEERLSGTEMNQRRMMSFVARSSQLILQKKRREETEEKEEKLGKRMPMSMEAYGFRDLEV</sequence>
<evidence type="ECO:0000256" key="3">
    <source>
        <dbReference type="ARBA" id="ARBA00022553"/>
    </source>
</evidence>
<keyword evidence="3" id="KW-0597">Phosphoprotein</keyword>
<dbReference type="PRINTS" id="PR00056">
    <property type="entry name" value="HSFDOMAIN"/>
</dbReference>
<reference evidence="13" key="2">
    <citation type="journal article" date="2018" name="J. Exp. Bot.">
        <title>A transcription factor network responsive to high CO2/hypoxia is involved in deastringency in persimmon fruit.</title>
        <authorList>
            <person name="Zhu Q.-g."/>
            <person name="Gong Z.-y."/>
            <person name="Wang M.-m."/>
            <person name="Li X."/>
            <person name="Grierson D."/>
            <person name="Yin X.-r."/>
            <person name="Chen K.-s."/>
        </authorList>
    </citation>
    <scope>NUCLEOTIDE SEQUENCE</scope>
</reference>
<evidence type="ECO:0000256" key="6">
    <source>
        <dbReference type="ARBA" id="ARBA00023125"/>
    </source>
</evidence>
<dbReference type="GO" id="GO:0006357">
    <property type="term" value="P:regulation of transcription by RNA polymerase II"/>
    <property type="evidence" value="ECO:0007669"/>
    <property type="project" value="TreeGrafter"/>
</dbReference>
<keyword evidence="4" id="KW-0805">Transcription regulation</keyword>
<evidence type="ECO:0000256" key="4">
    <source>
        <dbReference type="ARBA" id="ARBA00023015"/>
    </source>
</evidence>
<dbReference type="InterPro" id="IPR036388">
    <property type="entry name" value="WH-like_DNA-bd_sf"/>
</dbReference>
<comment type="function">
    <text evidence="9">DNA-binding protein that specifically binds heat shock promoter elements (HSE) and activates transcription.</text>
</comment>
<proteinExistence type="evidence at transcript level"/>
<evidence type="ECO:0000313" key="13">
    <source>
        <dbReference type="EMBL" id="AVL95382.1"/>
    </source>
</evidence>
<dbReference type="InterPro" id="IPR036390">
    <property type="entry name" value="WH_DNA-bd_sf"/>
</dbReference>
<keyword evidence="8" id="KW-0539">Nucleus</keyword>
<dbReference type="PANTHER" id="PTHR10015:SF322">
    <property type="entry name" value="HEAT STRESS TRANSCRIPTION FACTOR A-7A"/>
    <property type="match status" value="1"/>
</dbReference>
<dbReference type="SUPFAM" id="SSF46785">
    <property type="entry name" value="Winged helix' DNA-binding domain"/>
    <property type="match status" value="1"/>
</dbReference>
<dbReference type="PANTHER" id="PTHR10015">
    <property type="entry name" value="HEAT SHOCK TRANSCRIPTION FACTOR"/>
    <property type="match status" value="1"/>
</dbReference>